<dbReference type="SUPFAM" id="SSF52540">
    <property type="entry name" value="P-loop containing nucleoside triphosphate hydrolases"/>
    <property type="match status" value="1"/>
</dbReference>
<dbReference type="CDD" id="cd05387">
    <property type="entry name" value="BY-kinase"/>
    <property type="match status" value="1"/>
</dbReference>
<evidence type="ECO:0000259" key="9">
    <source>
        <dbReference type="Pfam" id="PF13614"/>
    </source>
</evidence>
<evidence type="ECO:0000313" key="10">
    <source>
        <dbReference type="EMBL" id="OOV07740.1"/>
    </source>
</evidence>
<dbReference type="SUPFAM" id="SSF160246">
    <property type="entry name" value="EspE N-terminal domain-like"/>
    <property type="match status" value="1"/>
</dbReference>
<evidence type="ECO:0000256" key="7">
    <source>
        <dbReference type="ARBA" id="ARBA00023137"/>
    </source>
</evidence>
<protein>
    <recommendedName>
        <fullName evidence="2">non-specific protein-tyrosine kinase</fullName>
        <ecNumber evidence="2">2.7.10.2</ecNumber>
    </recommendedName>
</protein>
<keyword evidence="11" id="KW-1185">Reference proteome</keyword>
<dbReference type="InterPro" id="IPR050445">
    <property type="entry name" value="Bact_polysacc_biosynth/exp"/>
</dbReference>
<dbReference type="NCBIfam" id="TIGR03029">
    <property type="entry name" value="EpsG"/>
    <property type="match status" value="1"/>
</dbReference>
<proteinExistence type="inferred from homology"/>
<evidence type="ECO:0000256" key="1">
    <source>
        <dbReference type="ARBA" id="ARBA00007316"/>
    </source>
</evidence>
<comment type="caution">
    <text evidence="10">The sequence shown here is derived from an EMBL/GenBank/DDBJ whole genome shotgun (WGS) entry which is preliminary data.</text>
</comment>
<dbReference type="AlphaFoldDB" id="A0A1T1AUG1"/>
<evidence type="ECO:0000256" key="4">
    <source>
        <dbReference type="ARBA" id="ARBA00022741"/>
    </source>
</evidence>
<dbReference type="InterPro" id="IPR037257">
    <property type="entry name" value="T2SS_E_N_sf"/>
</dbReference>
<accession>A0A1T1AUG1</accession>
<organism evidence="10 11">
    <name type="scientific">Rhodoferax fermentans</name>
    <dbReference type="NCBI Taxonomy" id="28066"/>
    <lineage>
        <taxon>Bacteria</taxon>
        <taxon>Pseudomonadati</taxon>
        <taxon>Pseudomonadota</taxon>
        <taxon>Betaproteobacteria</taxon>
        <taxon>Burkholderiales</taxon>
        <taxon>Comamonadaceae</taxon>
        <taxon>Rhodoferax</taxon>
    </lineage>
</organism>
<reference evidence="10 11" key="1">
    <citation type="submission" date="2017-01" db="EMBL/GenBank/DDBJ databases">
        <title>Genome sequencing of Rhodoferax fermentans JCM 7819.</title>
        <authorList>
            <person name="Kim Y.J."/>
            <person name="Farh M.E.-A."/>
            <person name="Yang D.-C."/>
        </authorList>
    </citation>
    <scope>NUCLEOTIDE SEQUENCE [LARGE SCALE GENOMIC DNA]</scope>
    <source>
        <strain evidence="10 11">JCM 7819</strain>
    </source>
</reference>
<dbReference type="InterPro" id="IPR025669">
    <property type="entry name" value="AAA_dom"/>
</dbReference>
<keyword evidence="6" id="KW-0067">ATP-binding</keyword>
<dbReference type="PANTHER" id="PTHR32309">
    <property type="entry name" value="TYROSINE-PROTEIN KINASE"/>
    <property type="match status" value="1"/>
</dbReference>
<dbReference type="Gene3D" id="3.40.50.300">
    <property type="entry name" value="P-loop containing nucleotide triphosphate hydrolases"/>
    <property type="match status" value="1"/>
</dbReference>
<dbReference type="GO" id="GO:0005886">
    <property type="term" value="C:plasma membrane"/>
    <property type="evidence" value="ECO:0007669"/>
    <property type="project" value="TreeGrafter"/>
</dbReference>
<comment type="similarity">
    <text evidence="1">Belongs to the CpsD/CapB family.</text>
</comment>
<dbReference type="EC" id="2.7.10.2" evidence="2"/>
<dbReference type="Pfam" id="PF13614">
    <property type="entry name" value="AAA_31"/>
    <property type="match status" value="1"/>
</dbReference>
<evidence type="ECO:0000256" key="5">
    <source>
        <dbReference type="ARBA" id="ARBA00022777"/>
    </source>
</evidence>
<keyword evidence="4" id="KW-0547">Nucleotide-binding</keyword>
<dbReference type="RefSeq" id="WP_078365590.1">
    <property type="nucleotide sequence ID" value="NZ_MTJN01000002.1"/>
</dbReference>
<sequence length="295" mass="31090">MNAADSITTLNTRSTPRSMGDILVASGRLRPADLQRILDSQAKNNTPFGETAISLQLLTKDDIDQALSQQFNYAYLSPSDTRLSPELVAAYQPFGVASENLRAVRSQLVLRWFNGDPARKVLAVVSAGEGEGRSFVTANLAIVFAQQGQRTLLIDADLRAKPERGQQHLFKLERGHGLSAVLAGRASLGEAAHTVPGLDSLMVLPAGAVPPNPQELLGQASFGQLLHSAAQQFDVILIDTPAGGSFADAELVAARAGAALIVARKNATLLPATTQLAKRLQDGGVALVGSVLNDA</sequence>
<evidence type="ECO:0000256" key="2">
    <source>
        <dbReference type="ARBA" id="ARBA00011903"/>
    </source>
</evidence>
<evidence type="ECO:0000256" key="8">
    <source>
        <dbReference type="ARBA" id="ARBA00051245"/>
    </source>
</evidence>
<dbReference type="EMBL" id="MTJN01000002">
    <property type="protein sequence ID" value="OOV07740.1"/>
    <property type="molecule type" value="Genomic_DNA"/>
</dbReference>
<dbReference type="STRING" id="28066.RF819_14335"/>
<keyword evidence="7" id="KW-0829">Tyrosine-protein kinase</keyword>
<dbReference type="PANTHER" id="PTHR32309:SF13">
    <property type="entry name" value="FERRIC ENTEROBACTIN TRANSPORT PROTEIN FEPE"/>
    <property type="match status" value="1"/>
</dbReference>
<dbReference type="GO" id="GO:0004715">
    <property type="term" value="F:non-membrane spanning protein tyrosine kinase activity"/>
    <property type="evidence" value="ECO:0007669"/>
    <property type="project" value="UniProtKB-EC"/>
</dbReference>
<dbReference type="NCBIfam" id="TIGR01007">
    <property type="entry name" value="eps_fam"/>
    <property type="match status" value="1"/>
</dbReference>
<evidence type="ECO:0000256" key="6">
    <source>
        <dbReference type="ARBA" id="ARBA00022840"/>
    </source>
</evidence>
<keyword evidence="3" id="KW-0808">Transferase</keyword>
<dbReference type="GO" id="GO:0005524">
    <property type="term" value="F:ATP binding"/>
    <property type="evidence" value="ECO:0007669"/>
    <property type="project" value="UniProtKB-KW"/>
</dbReference>
<evidence type="ECO:0000256" key="3">
    <source>
        <dbReference type="ARBA" id="ARBA00022679"/>
    </source>
</evidence>
<dbReference type="InterPro" id="IPR027417">
    <property type="entry name" value="P-loop_NTPase"/>
</dbReference>
<feature type="domain" description="AAA" evidence="9">
    <location>
        <begin position="120"/>
        <end position="254"/>
    </location>
</feature>
<dbReference type="OrthoDB" id="9808257at2"/>
<dbReference type="Proteomes" id="UP000190750">
    <property type="component" value="Unassembled WGS sequence"/>
</dbReference>
<evidence type="ECO:0000313" key="11">
    <source>
        <dbReference type="Proteomes" id="UP000190750"/>
    </source>
</evidence>
<name>A0A1T1AUG1_RHOFE</name>
<keyword evidence="5 10" id="KW-0418">Kinase</keyword>
<comment type="catalytic activity">
    <reaction evidence="8">
        <text>L-tyrosyl-[protein] + ATP = O-phospho-L-tyrosyl-[protein] + ADP + H(+)</text>
        <dbReference type="Rhea" id="RHEA:10596"/>
        <dbReference type="Rhea" id="RHEA-COMP:10136"/>
        <dbReference type="Rhea" id="RHEA-COMP:20101"/>
        <dbReference type="ChEBI" id="CHEBI:15378"/>
        <dbReference type="ChEBI" id="CHEBI:30616"/>
        <dbReference type="ChEBI" id="CHEBI:46858"/>
        <dbReference type="ChEBI" id="CHEBI:61978"/>
        <dbReference type="ChEBI" id="CHEBI:456216"/>
        <dbReference type="EC" id="2.7.10.2"/>
    </reaction>
</comment>
<gene>
    <name evidence="10" type="ORF">RF819_14335</name>
</gene>
<dbReference type="InterPro" id="IPR005702">
    <property type="entry name" value="Wzc-like_C"/>
</dbReference>
<dbReference type="InterPro" id="IPR017479">
    <property type="entry name" value="Tyr_kinase_chain_length_EpsG"/>
</dbReference>